<evidence type="ECO:0000313" key="2">
    <source>
        <dbReference type="Proteomes" id="UP000010366"/>
    </source>
</evidence>
<gene>
    <name evidence="1" type="ORF">Cha6605_4330</name>
</gene>
<name>K9UM76_CHAP6</name>
<evidence type="ECO:0000313" key="1">
    <source>
        <dbReference type="EMBL" id="AFY95269.1"/>
    </source>
</evidence>
<reference evidence="1 2" key="1">
    <citation type="submission" date="2012-05" db="EMBL/GenBank/DDBJ databases">
        <title>Finished chromosome of genome of Chamaesiphon sp. PCC 6605.</title>
        <authorList>
            <consortium name="US DOE Joint Genome Institute"/>
            <person name="Gugger M."/>
            <person name="Coursin T."/>
            <person name="Rippka R."/>
            <person name="Tandeau De Marsac N."/>
            <person name="Huntemann M."/>
            <person name="Wei C.-L."/>
            <person name="Han J."/>
            <person name="Detter J.C."/>
            <person name="Han C."/>
            <person name="Tapia R."/>
            <person name="Chen A."/>
            <person name="Kyrpides N."/>
            <person name="Mavromatis K."/>
            <person name="Markowitz V."/>
            <person name="Szeto E."/>
            <person name="Ivanova N."/>
            <person name="Pagani I."/>
            <person name="Pati A."/>
            <person name="Goodwin L."/>
            <person name="Nordberg H.P."/>
            <person name="Cantor M.N."/>
            <person name="Hua S.X."/>
            <person name="Woyke T."/>
            <person name="Kerfeld C.A."/>
        </authorList>
    </citation>
    <scope>NUCLEOTIDE SEQUENCE [LARGE SCALE GENOMIC DNA]</scope>
    <source>
        <strain evidence="2">ATCC 27169 / PCC 6605</strain>
    </source>
</reference>
<dbReference type="AlphaFoldDB" id="K9UM76"/>
<organism evidence="1 2">
    <name type="scientific">Chamaesiphon minutus (strain ATCC 27169 / PCC 6605)</name>
    <dbReference type="NCBI Taxonomy" id="1173020"/>
    <lineage>
        <taxon>Bacteria</taxon>
        <taxon>Bacillati</taxon>
        <taxon>Cyanobacteriota</taxon>
        <taxon>Cyanophyceae</taxon>
        <taxon>Gomontiellales</taxon>
        <taxon>Chamaesiphonaceae</taxon>
        <taxon>Chamaesiphon</taxon>
    </lineage>
</organism>
<sequence>MQRDCQGEKNAIEIDLCAWVKNIKYILELDVSRLSRSIALQIGNLSTMQSSIATLHLFVIFDTLYERSISLKLKN</sequence>
<dbReference type="EMBL" id="CP003600">
    <property type="protein sequence ID" value="AFY95269.1"/>
    <property type="molecule type" value="Genomic_DNA"/>
</dbReference>
<keyword evidence="2" id="KW-1185">Reference proteome</keyword>
<protein>
    <submittedName>
        <fullName evidence="1">Uncharacterized protein</fullName>
    </submittedName>
</protein>
<proteinExistence type="predicted"/>
<dbReference type="KEGG" id="cmp:Cha6605_4330"/>
<accession>K9UM76</accession>
<dbReference type="HOGENOM" id="CLU_2664398_0_0_3"/>
<dbReference type="Proteomes" id="UP000010366">
    <property type="component" value="Chromosome"/>
</dbReference>